<dbReference type="PaxDb" id="593117-TGAM_1719"/>
<proteinExistence type="predicted"/>
<keyword evidence="2" id="KW-0472">Membrane</keyword>
<dbReference type="HOGENOM" id="CLU_1080188_0_0_2"/>
<accession>C5A7K9</accession>
<evidence type="ECO:0000256" key="1">
    <source>
        <dbReference type="SAM" id="MobiDB-lite"/>
    </source>
</evidence>
<keyword evidence="4" id="KW-1185">Reference proteome</keyword>
<dbReference type="KEGG" id="tga:TGAM_1719"/>
<organism evidence="3 4">
    <name type="scientific">Thermococcus gammatolerans (strain DSM 15229 / JCM 11827 / EJ3)</name>
    <dbReference type="NCBI Taxonomy" id="593117"/>
    <lineage>
        <taxon>Archaea</taxon>
        <taxon>Methanobacteriati</taxon>
        <taxon>Methanobacteriota</taxon>
        <taxon>Thermococci</taxon>
        <taxon>Thermococcales</taxon>
        <taxon>Thermococcaceae</taxon>
        <taxon>Thermococcus</taxon>
    </lineage>
</organism>
<evidence type="ECO:0000313" key="4">
    <source>
        <dbReference type="Proteomes" id="UP000001488"/>
    </source>
</evidence>
<feature type="transmembrane region" description="Helical" evidence="2">
    <location>
        <begin position="176"/>
        <end position="196"/>
    </location>
</feature>
<feature type="transmembrane region" description="Helical" evidence="2">
    <location>
        <begin position="202"/>
        <end position="230"/>
    </location>
</feature>
<feature type="transmembrane region" description="Helical" evidence="2">
    <location>
        <begin position="81"/>
        <end position="105"/>
    </location>
</feature>
<feature type="transmembrane region" description="Helical" evidence="2">
    <location>
        <begin position="6"/>
        <end position="26"/>
    </location>
</feature>
<dbReference type="AlphaFoldDB" id="C5A7K9"/>
<feature type="transmembrane region" description="Helical" evidence="2">
    <location>
        <begin position="117"/>
        <end position="138"/>
    </location>
</feature>
<keyword evidence="2" id="KW-0812">Transmembrane</keyword>
<protein>
    <submittedName>
        <fullName evidence="3">Uncharacterized protein</fullName>
    </submittedName>
</protein>
<dbReference type="PATRIC" id="fig|593117.10.peg.1726"/>
<dbReference type="EMBL" id="CP001398">
    <property type="protein sequence ID" value="ACS34221.1"/>
    <property type="molecule type" value="Genomic_DNA"/>
</dbReference>
<dbReference type="Proteomes" id="UP000001488">
    <property type="component" value="Chromosome"/>
</dbReference>
<dbReference type="eggNOG" id="arCOG10074">
    <property type="taxonomic scope" value="Archaea"/>
</dbReference>
<keyword evidence="2" id="KW-1133">Transmembrane helix</keyword>
<evidence type="ECO:0000313" key="3">
    <source>
        <dbReference type="EMBL" id="ACS34221.1"/>
    </source>
</evidence>
<sequence length="264" mass="28846">METMLSLLLLLGYVLLVVVLGSIMLIRGLSWFERLDRVLPMVSERRCFAYGFVAVVVAVIVELSGFFLLKEAIASGTMHSSLLLASIVVLLIGFAEEGAKLIPFVVEKGDTLTRWRFAVRGAFYFGIIEAVLYAFNLLMMGNLIAALLRFLVIMVHVVLTAIALESAIVNGSLRGGYVKASLLHAIYDAPVIFAFLGAGDALILIVPLAMAGFALLFSSLNRVFEVAYVLGKRKIEERRKAGLEEENPEVPSIAPEQGDFTFSP</sequence>
<evidence type="ECO:0000256" key="2">
    <source>
        <dbReference type="SAM" id="Phobius"/>
    </source>
</evidence>
<gene>
    <name evidence="3" type="ordered locus">TGAM_1719</name>
</gene>
<name>C5A7K9_THEGJ</name>
<feature type="region of interest" description="Disordered" evidence="1">
    <location>
        <begin position="241"/>
        <end position="264"/>
    </location>
</feature>
<dbReference type="STRING" id="593117.TGAM_1719"/>
<feature type="transmembrane region" description="Helical" evidence="2">
    <location>
        <begin position="47"/>
        <end position="69"/>
    </location>
</feature>
<feature type="transmembrane region" description="Helical" evidence="2">
    <location>
        <begin position="144"/>
        <end position="164"/>
    </location>
</feature>
<reference evidence="3 4" key="1">
    <citation type="journal article" date="2007" name="Genome Biol.">
        <title>Genome analysis and genome-wide proteomics of Thermococcus gammatolerans, the most radioresistant organism known amongst the Archaea.</title>
        <authorList>
            <person name="Zivanovic Y."/>
            <person name="Armengaud J."/>
            <person name="Lagorce A."/>
            <person name="Leplat C."/>
            <person name="Guerin P."/>
            <person name="Dutertre M."/>
            <person name="Anthouard V."/>
            <person name="Forterre P."/>
            <person name="Wincker P."/>
            <person name="Confalonieri F."/>
        </authorList>
    </citation>
    <scope>NUCLEOTIDE SEQUENCE [LARGE SCALE GENOMIC DNA]</scope>
    <source>
        <strain evidence="4">DSM 15229 / JCM 11827 / EJ3</strain>
    </source>
</reference>